<dbReference type="GO" id="GO:0016614">
    <property type="term" value="F:oxidoreductase activity, acting on CH-OH group of donors"/>
    <property type="evidence" value="ECO:0007669"/>
    <property type="project" value="InterPro"/>
</dbReference>
<sequence length="181" mass="19633">MLDKPVIQPNYLSVQRDVDLLVEGEKFCRRLAQTKAMQALNVTINPNKFPACSHLPFESDEYAACQARQYTMTIYHPVGTCRMGRRDDPLAVVDERLRVRGVRGLRVVDASVMPAVPSGNTNAPTIMVAEKAADLIKEDADRGGEKAALARTRPAAQCATCADAGAAAPPRAAARGRDEEL</sequence>
<feature type="domain" description="Glucose-methanol-choline oxidoreductase C-terminal" evidence="3">
    <location>
        <begin position="3"/>
        <end position="129"/>
    </location>
</feature>
<evidence type="ECO:0000313" key="5">
    <source>
        <dbReference type="RefSeq" id="XP_052122215.1"/>
    </source>
</evidence>
<dbReference type="Proteomes" id="UP000504606">
    <property type="component" value="Unplaced"/>
</dbReference>
<evidence type="ECO:0000256" key="2">
    <source>
        <dbReference type="SAM" id="MobiDB-lite"/>
    </source>
</evidence>
<dbReference type="RefSeq" id="XP_052122215.1">
    <property type="nucleotide sequence ID" value="XM_052266255.1"/>
</dbReference>
<evidence type="ECO:0000313" key="4">
    <source>
        <dbReference type="Proteomes" id="UP000504606"/>
    </source>
</evidence>
<dbReference type="InterPro" id="IPR007867">
    <property type="entry name" value="GMC_OxRtase_C"/>
</dbReference>
<name>A0A9C6TXT5_FRAOC</name>
<dbReference type="SUPFAM" id="SSF51905">
    <property type="entry name" value="FAD/NAD(P)-binding domain"/>
    <property type="match status" value="1"/>
</dbReference>
<comment type="similarity">
    <text evidence="1">Belongs to the GMC oxidoreductase family.</text>
</comment>
<dbReference type="GO" id="GO:0050660">
    <property type="term" value="F:flavin adenine dinucleotide binding"/>
    <property type="evidence" value="ECO:0007669"/>
    <property type="project" value="InterPro"/>
</dbReference>
<feature type="compositionally biased region" description="Low complexity" evidence="2">
    <location>
        <begin position="162"/>
        <end position="173"/>
    </location>
</feature>
<dbReference type="PANTHER" id="PTHR11552">
    <property type="entry name" value="GLUCOSE-METHANOL-CHOLINE GMC OXIDOREDUCTASE"/>
    <property type="match status" value="1"/>
</dbReference>
<dbReference type="Gene3D" id="3.30.560.10">
    <property type="entry name" value="Glucose Oxidase, domain 3"/>
    <property type="match status" value="1"/>
</dbReference>
<dbReference type="SUPFAM" id="SSF54373">
    <property type="entry name" value="FAD-linked reductases, C-terminal domain"/>
    <property type="match status" value="1"/>
</dbReference>
<reference evidence="5" key="1">
    <citation type="submission" date="2025-08" db="UniProtKB">
        <authorList>
            <consortium name="RefSeq"/>
        </authorList>
    </citation>
    <scope>IDENTIFICATION</scope>
    <source>
        <tissue evidence="5">Whole organism</tissue>
    </source>
</reference>
<evidence type="ECO:0000259" key="3">
    <source>
        <dbReference type="Pfam" id="PF05199"/>
    </source>
</evidence>
<dbReference type="Gene3D" id="3.50.50.60">
    <property type="entry name" value="FAD/NAD(P)-binding domain"/>
    <property type="match status" value="1"/>
</dbReference>
<dbReference type="OrthoDB" id="269227at2759"/>
<evidence type="ECO:0000256" key="1">
    <source>
        <dbReference type="ARBA" id="ARBA00010790"/>
    </source>
</evidence>
<accession>A0A9C6TXT5</accession>
<dbReference type="AlphaFoldDB" id="A0A9C6TXT5"/>
<dbReference type="InterPro" id="IPR012132">
    <property type="entry name" value="GMC_OxRdtase"/>
</dbReference>
<dbReference type="KEGG" id="foc:113210787"/>
<protein>
    <submittedName>
        <fullName evidence="5">Glucose dehydrogenase [FAD, quinone]-like</fullName>
    </submittedName>
</protein>
<keyword evidence="4" id="KW-1185">Reference proteome</keyword>
<gene>
    <name evidence="5" type="primary">LOC113210787</name>
</gene>
<dbReference type="InterPro" id="IPR036188">
    <property type="entry name" value="FAD/NAD-bd_sf"/>
</dbReference>
<feature type="region of interest" description="Disordered" evidence="2">
    <location>
        <begin position="162"/>
        <end position="181"/>
    </location>
</feature>
<proteinExistence type="inferred from homology"/>
<dbReference type="GeneID" id="113210787"/>
<dbReference type="PANTHER" id="PTHR11552:SF186">
    <property type="entry name" value="GLUCOSE-METHANOL-CHOLINE OXIDOREDUCTASE N-TERMINAL DOMAIN-CONTAINING PROTEIN"/>
    <property type="match status" value="1"/>
</dbReference>
<dbReference type="Pfam" id="PF05199">
    <property type="entry name" value="GMC_oxred_C"/>
    <property type="match status" value="1"/>
</dbReference>
<organism evidence="4 5">
    <name type="scientific">Frankliniella occidentalis</name>
    <name type="common">Western flower thrips</name>
    <name type="synonym">Euthrips occidentalis</name>
    <dbReference type="NCBI Taxonomy" id="133901"/>
    <lineage>
        <taxon>Eukaryota</taxon>
        <taxon>Metazoa</taxon>
        <taxon>Ecdysozoa</taxon>
        <taxon>Arthropoda</taxon>
        <taxon>Hexapoda</taxon>
        <taxon>Insecta</taxon>
        <taxon>Pterygota</taxon>
        <taxon>Neoptera</taxon>
        <taxon>Paraneoptera</taxon>
        <taxon>Thysanoptera</taxon>
        <taxon>Terebrantia</taxon>
        <taxon>Thripoidea</taxon>
        <taxon>Thripidae</taxon>
        <taxon>Frankliniella</taxon>
    </lineage>
</organism>